<feature type="domain" description="Late embryogenesis abundant protein LEA-2 subgroup" evidence="6">
    <location>
        <begin position="104"/>
        <end position="189"/>
    </location>
</feature>
<evidence type="ECO:0000256" key="5">
    <source>
        <dbReference type="SAM" id="Phobius"/>
    </source>
</evidence>
<gene>
    <name evidence="7" type="ORF">KC19_5G093000</name>
</gene>
<evidence type="ECO:0000256" key="1">
    <source>
        <dbReference type="ARBA" id="ARBA00004167"/>
    </source>
</evidence>
<name>A0A8T0I1Q5_CERPU</name>
<keyword evidence="8" id="KW-1185">Reference proteome</keyword>
<feature type="transmembrane region" description="Helical" evidence="5">
    <location>
        <begin position="38"/>
        <end position="64"/>
    </location>
</feature>
<evidence type="ECO:0000256" key="4">
    <source>
        <dbReference type="ARBA" id="ARBA00023136"/>
    </source>
</evidence>
<dbReference type="InterPro" id="IPR044839">
    <property type="entry name" value="NDR1-like"/>
</dbReference>
<dbReference type="Proteomes" id="UP000822688">
    <property type="component" value="Chromosome 5"/>
</dbReference>
<comment type="caution">
    <text evidence="7">The sequence shown here is derived from an EMBL/GenBank/DDBJ whole genome shotgun (WGS) entry which is preliminary data.</text>
</comment>
<dbReference type="Pfam" id="PF03168">
    <property type="entry name" value="LEA_2"/>
    <property type="match status" value="1"/>
</dbReference>
<dbReference type="GO" id="GO:0098542">
    <property type="term" value="P:defense response to other organism"/>
    <property type="evidence" value="ECO:0007669"/>
    <property type="project" value="InterPro"/>
</dbReference>
<keyword evidence="4 5" id="KW-0472">Membrane</keyword>
<dbReference type="AlphaFoldDB" id="A0A8T0I1Q5"/>
<dbReference type="EMBL" id="CM026425">
    <property type="protein sequence ID" value="KAG0576603.1"/>
    <property type="molecule type" value="Genomic_DNA"/>
</dbReference>
<evidence type="ECO:0000256" key="2">
    <source>
        <dbReference type="ARBA" id="ARBA00022692"/>
    </source>
</evidence>
<keyword evidence="3 5" id="KW-1133">Transmembrane helix</keyword>
<dbReference type="GO" id="GO:0016020">
    <property type="term" value="C:membrane"/>
    <property type="evidence" value="ECO:0007669"/>
    <property type="project" value="UniProtKB-SubCell"/>
</dbReference>
<dbReference type="InterPro" id="IPR004864">
    <property type="entry name" value="LEA_2"/>
</dbReference>
<evidence type="ECO:0000256" key="3">
    <source>
        <dbReference type="ARBA" id="ARBA00022989"/>
    </source>
</evidence>
<evidence type="ECO:0000313" key="8">
    <source>
        <dbReference type="Proteomes" id="UP000822688"/>
    </source>
</evidence>
<evidence type="ECO:0000259" key="6">
    <source>
        <dbReference type="Pfam" id="PF03168"/>
    </source>
</evidence>
<reference evidence="7" key="1">
    <citation type="submission" date="2020-06" db="EMBL/GenBank/DDBJ databases">
        <title>WGS assembly of Ceratodon purpureus strain R40.</title>
        <authorList>
            <person name="Carey S.B."/>
            <person name="Jenkins J."/>
            <person name="Shu S."/>
            <person name="Lovell J.T."/>
            <person name="Sreedasyam A."/>
            <person name="Maumus F."/>
            <person name="Tiley G.P."/>
            <person name="Fernandez-Pozo N."/>
            <person name="Barry K."/>
            <person name="Chen C."/>
            <person name="Wang M."/>
            <person name="Lipzen A."/>
            <person name="Daum C."/>
            <person name="Saski C.A."/>
            <person name="Payton A.C."/>
            <person name="Mcbreen J.C."/>
            <person name="Conrad R.E."/>
            <person name="Kollar L.M."/>
            <person name="Olsson S."/>
            <person name="Huttunen S."/>
            <person name="Landis J.B."/>
            <person name="Wickett N.J."/>
            <person name="Johnson M.G."/>
            <person name="Rensing S.A."/>
            <person name="Grimwood J."/>
            <person name="Schmutz J."/>
            <person name="Mcdaniel S.F."/>
        </authorList>
    </citation>
    <scope>NUCLEOTIDE SEQUENCE</scope>
    <source>
        <strain evidence="7">R40</strain>
    </source>
</reference>
<dbReference type="PANTHER" id="PTHR31234:SF4">
    <property type="entry name" value="EXPRESSED PROTEIN"/>
    <property type="match status" value="1"/>
</dbReference>
<keyword evidence="2 5" id="KW-0812">Transmembrane</keyword>
<sequence>MASQNRGDAEEGYHELSQDGYYELPPYPQTRRRSCCTFSWPVVVVLVVMVFLVGGMVTAGFVLWPTAPGVEVKMWKLNGISVDSKETESILPAYQLNVSLDMLVEIQNPNYAGLVYKDVTVRIVYRGDEVGQVQSEGERIKARSSANHTATVELEGNEIFDNAKELVADYYNGELPLTTYATFDGYLKFWVAEPLLKVTVACDLVLNPKNNTILSQECGF</sequence>
<accession>A0A8T0I1Q5</accession>
<organism evidence="7 8">
    <name type="scientific">Ceratodon purpureus</name>
    <name type="common">Fire moss</name>
    <name type="synonym">Dicranum purpureum</name>
    <dbReference type="NCBI Taxonomy" id="3225"/>
    <lineage>
        <taxon>Eukaryota</taxon>
        <taxon>Viridiplantae</taxon>
        <taxon>Streptophyta</taxon>
        <taxon>Embryophyta</taxon>
        <taxon>Bryophyta</taxon>
        <taxon>Bryophytina</taxon>
        <taxon>Bryopsida</taxon>
        <taxon>Dicranidae</taxon>
        <taxon>Pseudoditrichales</taxon>
        <taxon>Ditrichaceae</taxon>
        <taxon>Ceratodon</taxon>
    </lineage>
</organism>
<dbReference type="Gene3D" id="2.60.40.1820">
    <property type="match status" value="1"/>
</dbReference>
<evidence type="ECO:0000313" key="7">
    <source>
        <dbReference type="EMBL" id="KAG0576603.1"/>
    </source>
</evidence>
<proteinExistence type="predicted"/>
<dbReference type="PANTHER" id="PTHR31234">
    <property type="entry name" value="LATE EMBRYOGENESIS ABUNDANT (LEA) HYDROXYPROLINE-RICH GLYCOPROTEIN FAMILY"/>
    <property type="match status" value="1"/>
</dbReference>
<dbReference type="SUPFAM" id="SSF117070">
    <property type="entry name" value="LEA14-like"/>
    <property type="match status" value="1"/>
</dbReference>
<comment type="subcellular location">
    <subcellularLocation>
        <location evidence="1">Membrane</location>
        <topology evidence="1">Single-pass membrane protein</topology>
    </subcellularLocation>
</comment>
<protein>
    <recommendedName>
        <fullName evidence="6">Late embryogenesis abundant protein LEA-2 subgroup domain-containing protein</fullName>
    </recommendedName>
</protein>